<organism evidence="4 5">
    <name type="scientific">Tateyamaria armeniaca</name>
    <dbReference type="NCBI Taxonomy" id="2518930"/>
    <lineage>
        <taxon>Bacteria</taxon>
        <taxon>Pseudomonadati</taxon>
        <taxon>Pseudomonadota</taxon>
        <taxon>Alphaproteobacteria</taxon>
        <taxon>Rhodobacterales</taxon>
        <taxon>Roseobacteraceae</taxon>
        <taxon>Tateyamaria</taxon>
    </lineage>
</organism>
<dbReference type="EMBL" id="JBHDIY010000002">
    <property type="protein sequence ID" value="MFL4469565.1"/>
    <property type="molecule type" value="Genomic_DNA"/>
</dbReference>
<keyword evidence="5" id="KW-1185">Reference proteome</keyword>
<sequence length="215" mass="23570">MSSSQIKLYSYWRSTTSYRVRAALNLKGVGYETVPVDLLAGDQRSDDYAALNPGKGVPTLVLADGTVLTQSLAILDYIEETWPTPPLLPADKRLRARVLAAAHTMAVDVHPVNNLRVVTHLRDAYGVDTDGAMAWMRHWMDQGFAAFETLVDDTTEFAFGDTPDLADLCLVAQAYNARRWGVDLTPYPNVARIEAACLAVPEIAAAHPDQQPDAQ</sequence>
<dbReference type="SUPFAM" id="SSF52833">
    <property type="entry name" value="Thioredoxin-like"/>
    <property type="match status" value="1"/>
</dbReference>
<dbReference type="Pfam" id="PF02798">
    <property type="entry name" value="GST_N"/>
    <property type="match status" value="1"/>
</dbReference>
<feature type="domain" description="GST C-terminal" evidence="3">
    <location>
        <begin position="91"/>
        <end position="215"/>
    </location>
</feature>
<reference evidence="4 5" key="1">
    <citation type="submission" date="2024-08" db="EMBL/GenBank/DDBJ databases">
        <title>Tateyamaria sp. nov., isolated from marine algae.</title>
        <authorList>
            <person name="Choi B.J."/>
            <person name="Kim J.M."/>
            <person name="Lee J.K."/>
            <person name="Choi D.G."/>
            <person name="Bayburt H."/>
            <person name="Baek J.H."/>
            <person name="Han D.M."/>
            <person name="Jeon C.O."/>
        </authorList>
    </citation>
    <scope>NUCLEOTIDE SEQUENCE [LARGE SCALE GENOMIC DNA]</scope>
    <source>
        <strain evidence="4 5">KMU-156</strain>
    </source>
</reference>
<dbReference type="PANTHER" id="PTHR42673:SF21">
    <property type="entry name" value="GLUTATHIONE S-TRANSFERASE YFCF"/>
    <property type="match status" value="1"/>
</dbReference>
<evidence type="ECO:0000259" key="3">
    <source>
        <dbReference type="PROSITE" id="PS50405"/>
    </source>
</evidence>
<dbReference type="NCBIfam" id="TIGR01262">
    <property type="entry name" value="maiA"/>
    <property type="match status" value="1"/>
</dbReference>
<dbReference type="CDD" id="cd03191">
    <property type="entry name" value="GST_C_Zeta"/>
    <property type="match status" value="1"/>
</dbReference>
<protein>
    <submittedName>
        <fullName evidence="4">Maleylacetoacetate isomerase</fullName>
        <ecNumber evidence="4">5.2.1.2</ecNumber>
    </submittedName>
</protein>
<dbReference type="InterPro" id="IPR005955">
    <property type="entry name" value="GST_Zeta"/>
</dbReference>
<dbReference type="PANTHER" id="PTHR42673">
    <property type="entry name" value="MALEYLACETOACETATE ISOMERASE"/>
    <property type="match status" value="1"/>
</dbReference>
<dbReference type="RefSeq" id="WP_407591425.1">
    <property type="nucleotide sequence ID" value="NZ_JBHDIY010000002.1"/>
</dbReference>
<dbReference type="SFLD" id="SFLDS00019">
    <property type="entry name" value="Glutathione_Transferase_(cytos"/>
    <property type="match status" value="1"/>
</dbReference>
<dbReference type="InterPro" id="IPR040079">
    <property type="entry name" value="Glutathione_S-Trfase"/>
</dbReference>
<dbReference type="Proteomes" id="UP001627408">
    <property type="component" value="Unassembled WGS sequence"/>
</dbReference>
<dbReference type="PROSITE" id="PS50404">
    <property type="entry name" value="GST_NTER"/>
    <property type="match status" value="1"/>
</dbReference>
<dbReference type="SUPFAM" id="SSF47616">
    <property type="entry name" value="GST C-terminal domain-like"/>
    <property type="match status" value="1"/>
</dbReference>
<dbReference type="EC" id="5.2.1.2" evidence="4"/>
<dbReference type="PROSITE" id="PS50405">
    <property type="entry name" value="GST_CTER"/>
    <property type="match status" value="1"/>
</dbReference>
<dbReference type="InterPro" id="IPR010987">
    <property type="entry name" value="Glutathione-S-Trfase_C-like"/>
</dbReference>
<evidence type="ECO:0000259" key="2">
    <source>
        <dbReference type="PROSITE" id="PS50404"/>
    </source>
</evidence>
<dbReference type="InterPro" id="IPR034333">
    <property type="entry name" value="GST_Zeta_N"/>
</dbReference>
<evidence type="ECO:0000313" key="4">
    <source>
        <dbReference type="EMBL" id="MFL4469565.1"/>
    </source>
</evidence>
<dbReference type="InterPro" id="IPR036249">
    <property type="entry name" value="Thioredoxin-like_sf"/>
</dbReference>
<accession>A0ABW8URR1</accession>
<evidence type="ECO:0000313" key="5">
    <source>
        <dbReference type="Proteomes" id="UP001627408"/>
    </source>
</evidence>
<dbReference type="InterPro" id="IPR036282">
    <property type="entry name" value="Glutathione-S-Trfase_C_sf"/>
</dbReference>
<dbReference type="GO" id="GO:0016034">
    <property type="term" value="F:maleylacetoacetate isomerase activity"/>
    <property type="evidence" value="ECO:0007669"/>
    <property type="project" value="UniProtKB-EC"/>
</dbReference>
<dbReference type="SFLD" id="SFLDG00358">
    <property type="entry name" value="Main_(cytGST)"/>
    <property type="match status" value="1"/>
</dbReference>
<dbReference type="Gene3D" id="1.20.1050.10">
    <property type="match status" value="1"/>
</dbReference>
<name>A0ABW8URR1_9RHOB</name>
<evidence type="ECO:0000256" key="1">
    <source>
        <dbReference type="ARBA" id="ARBA00010007"/>
    </source>
</evidence>
<feature type="domain" description="GST N-terminal" evidence="2">
    <location>
        <begin position="4"/>
        <end position="86"/>
    </location>
</feature>
<comment type="similarity">
    <text evidence="1">Belongs to the GST superfamily. Zeta family.</text>
</comment>
<keyword evidence="4" id="KW-0413">Isomerase</keyword>
<gene>
    <name evidence="4" type="primary">maiA</name>
    <name evidence="4" type="ORF">ACERZ8_06675</name>
</gene>
<dbReference type="Gene3D" id="3.40.30.10">
    <property type="entry name" value="Glutaredoxin"/>
    <property type="match status" value="1"/>
</dbReference>
<dbReference type="CDD" id="cd03042">
    <property type="entry name" value="GST_N_Zeta"/>
    <property type="match status" value="1"/>
</dbReference>
<dbReference type="InterPro" id="IPR004045">
    <property type="entry name" value="Glutathione_S-Trfase_N"/>
</dbReference>
<comment type="caution">
    <text evidence="4">The sequence shown here is derived from an EMBL/GenBank/DDBJ whole genome shotgun (WGS) entry which is preliminary data.</text>
</comment>
<proteinExistence type="inferred from homology"/>
<dbReference type="InterPro" id="IPR034330">
    <property type="entry name" value="GST_Zeta_C"/>
</dbReference>